<dbReference type="PANTHER" id="PTHR43155">
    <property type="entry name" value="CYCLIC DI-GMP PHOSPHODIESTERASE PA4108-RELATED"/>
    <property type="match status" value="1"/>
</dbReference>
<dbReference type="RefSeq" id="WP_099787858.1">
    <property type="nucleotide sequence ID" value="NZ_JBHLYV010000029.1"/>
</dbReference>
<organism evidence="2 3">
    <name type="scientific">Massilia eurypsychrophila</name>
    <dbReference type="NCBI Taxonomy" id="1485217"/>
    <lineage>
        <taxon>Bacteria</taxon>
        <taxon>Pseudomonadati</taxon>
        <taxon>Pseudomonadota</taxon>
        <taxon>Betaproteobacteria</taxon>
        <taxon>Burkholderiales</taxon>
        <taxon>Oxalobacteraceae</taxon>
        <taxon>Telluria group</taxon>
        <taxon>Massilia</taxon>
    </lineage>
</organism>
<feature type="domain" description="HD-GYP" evidence="1">
    <location>
        <begin position="51"/>
        <end position="245"/>
    </location>
</feature>
<dbReference type="PANTHER" id="PTHR43155:SF2">
    <property type="entry name" value="CYCLIC DI-GMP PHOSPHODIESTERASE PA4108"/>
    <property type="match status" value="1"/>
</dbReference>
<dbReference type="GO" id="GO:0008081">
    <property type="term" value="F:phosphoric diester hydrolase activity"/>
    <property type="evidence" value="ECO:0007669"/>
    <property type="project" value="UniProtKB-ARBA"/>
</dbReference>
<dbReference type="AlphaFoldDB" id="A0A2G8TIS7"/>
<dbReference type="Pfam" id="PF13487">
    <property type="entry name" value="HD_5"/>
    <property type="match status" value="1"/>
</dbReference>
<dbReference type="OrthoDB" id="9774747at2"/>
<dbReference type="InterPro" id="IPR037522">
    <property type="entry name" value="HD_GYP_dom"/>
</dbReference>
<dbReference type="EMBL" id="PDOC01000003">
    <property type="protein sequence ID" value="PIL45947.1"/>
    <property type="molecule type" value="Genomic_DNA"/>
</dbReference>
<keyword evidence="3" id="KW-1185">Reference proteome</keyword>
<comment type="caution">
    <text evidence="2">The sequence shown here is derived from an EMBL/GenBank/DDBJ whole genome shotgun (WGS) entry which is preliminary data.</text>
</comment>
<name>A0A2G8TIS7_9BURK</name>
<dbReference type="InterPro" id="IPR003607">
    <property type="entry name" value="HD/PDEase_dom"/>
</dbReference>
<keyword evidence="2" id="KW-0378">Hydrolase</keyword>
<reference evidence="2 3" key="1">
    <citation type="submission" date="2017-10" db="EMBL/GenBank/DDBJ databases">
        <title>Massilia psychrophilum sp. nov., a novel purple-pigmented bacterium isolated from Tianshan glacier, Xinjiang Municipality, China.</title>
        <authorList>
            <person name="Wang H."/>
        </authorList>
    </citation>
    <scope>NUCLEOTIDE SEQUENCE [LARGE SCALE GENOMIC DNA]</scope>
    <source>
        <strain evidence="2 3">JCM 30074</strain>
    </source>
</reference>
<evidence type="ECO:0000313" key="2">
    <source>
        <dbReference type="EMBL" id="PIL45947.1"/>
    </source>
</evidence>
<gene>
    <name evidence="2" type="ORF">CR105_07825</name>
</gene>
<dbReference type="Gene3D" id="1.10.3210.10">
    <property type="entry name" value="Hypothetical protein af1432"/>
    <property type="match status" value="1"/>
</dbReference>
<protein>
    <submittedName>
        <fullName evidence="2">Metal-dependent phosphohydrolase</fullName>
    </submittedName>
</protein>
<dbReference type="CDD" id="cd00077">
    <property type="entry name" value="HDc"/>
    <property type="match status" value="1"/>
</dbReference>
<dbReference type="PROSITE" id="PS51832">
    <property type="entry name" value="HD_GYP"/>
    <property type="match status" value="1"/>
</dbReference>
<evidence type="ECO:0000313" key="3">
    <source>
        <dbReference type="Proteomes" id="UP000230390"/>
    </source>
</evidence>
<dbReference type="Proteomes" id="UP000230390">
    <property type="component" value="Unassembled WGS sequence"/>
</dbReference>
<accession>A0A2G8TIS7</accession>
<evidence type="ECO:0000259" key="1">
    <source>
        <dbReference type="PROSITE" id="PS51832"/>
    </source>
</evidence>
<sequence length="309" mass="33628">MTTANPPIAPVSVLRTLNLVTAQLDRVLSGLSAYSDADRALRQLAHELTAACALSADVVVASVLLNQIAGRYAVRHCVDTAVIACVVAQGMGRPPEEVLTIAAASLTMNVGMMRQIETFQNRPSALTPDEREIVRRHPSQSVALLREAGVTDEDWLVCVMHHHENDDGSGYPAVRPENAISANARLIGLADRYCACVSARNYRRSMLPPVTLDVLRRDAGNDPELTRHFLERMGRYPPGTLVKLANGDTGVVTGRDALFVHALRDAEGAPLSIVRNAEGRMHEICAALHEDEARLRFSMKTVWGQLATL</sequence>
<proteinExistence type="predicted"/>
<dbReference type="SUPFAM" id="SSF109604">
    <property type="entry name" value="HD-domain/PDEase-like"/>
    <property type="match status" value="1"/>
</dbReference>